<dbReference type="EMBL" id="BAABDC010000002">
    <property type="protein sequence ID" value="GAA3702380.1"/>
    <property type="molecule type" value="Genomic_DNA"/>
</dbReference>
<comment type="caution">
    <text evidence="1">The sequence shown here is derived from an EMBL/GenBank/DDBJ whole genome shotgun (WGS) entry which is preliminary data.</text>
</comment>
<reference evidence="2" key="1">
    <citation type="journal article" date="2019" name="Int. J. Syst. Evol. Microbiol.">
        <title>The Global Catalogue of Microorganisms (GCM) 10K type strain sequencing project: providing services to taxonomists for standard genome sequencing and annotation.</title>
        <authorList>
            <consortium name="The Broad Institute Genomics Platform"/>
            <consortium name="The Broad Institute Genome Sequencing Center for Infectious Disease"/>
            <person name="Wu L."/>
            <person name="Ma J."/>
        </authorList>
    </citation>
    <scope>NUCLEOTIDE SEQUENCE [LARGE SCALE GENOMIC DNA]</scope>
    <source>
        <strain evidence="2">JCM 17125</strain>
    </source>
</reference>
<keyword evidence="2" id="KW-1185">Reference proteome</keyword>
<evidence type="ECO:0000313" key="1">
    <source>
        <dbReference type="EMBL" id="GAA3702380.1"/>
    </source>
</evidence>
<proteinExistence type="predicted"/>
<dbReference type="Proteomes" id="UP001501468">
    <property type="component" value="Unassembled WGS sequence"/>
</dbReference>
<organism evidence="1 2">
    <name type="scientific">Terrabacter ginsenosidimutans</name>
    <dbReference type="NCBI Taxonomy" id="490575"/>
    <lineage>
        <taxon>Bacteria</taxon>
        <taxon>Bacillati</taxon>
        <taxon>Actinomycetota</taxon>
        <taxon>Actinomycetes</taxon>
        <taxon>Micrococcales</taxon>
        <taxon>Intrasporangiaceae</taxon>
        <taxon>Terrabacter</taxon>
    </lineage>
</organism>
<protein>
    <submittedName>
        <fullName evidence="1">Uncharacterized protein</fullName>
    </submittedName>
</protein>
<evidence type="ECO:0000313" key="2">
    <source>
        <dbReference type="Proteomes" id="UP001501468"/>
    </source>
</evidence>
<name>A0ABP7DCE6_9MICO</name>
<sequence length="55" mass="6096">MWLQRTIGPVAQTDPESLKLPGTEDAWVASRKPHKLARKAHELGLSRGGSAAYRR</sequence>
<accession>A0ABP7DCE6</accession>
<gene>
    <name evidence="1" type="ORF">GCM10022399_18540</name>
</gene>